<protein>
    <submittedName>
        <fullName evidence="2">Uncharacterized protein</fullName>
    </submittedName>
</protein>
<evidence type="ECO:0000256" key="1">
    <source>
        <dbReference type="SAM" id="MobiDB-lite"/>
    </source>
</evidence>
<evidence type="ECO:0000313" key="2">
    <source>
        <dbReference type="EMBL" id="RJT30157.1"/>
    </source>
</evidence>
<organism evidence="2 3">
    <name type="scientific">Mesorhizobium jarvisii</name>
    <dbReference type="NCBI Taxonomy" id="1777867"/>
    <lineage>
        <taxon>Bacteria</taxon>
        <taxon>Pseudomonadati</taxon>
        <taxon>Pseudomonadota</taxon>
        <taxon>Alphaproteobacteria</taxon>
        <taxon>Hyphomicrobiales</taxon>
        <taxon>Phyllobacteriaceae</taxon>
        <taxon>Mesorhizobium</taxon>
    </lineage>
</organism>
<dbReference type="RefSeq" id="WP_064986173.1">
    <property type="nucleotide sequence ID" value="NZ_CP033507.1"/>
</dbReference>
<sequence>MRRRVNPPPIDPTTGRPAELLSILATLDLLAEAGDGSARQAANILRAQRGSSGRPAENDNLALTRIAELAAEGRGSHAVTIVAREIAQQTGGNPEAIARRLRRKNKRTK</sequence>
<evidence type="ECO:0000313" key="3">
    <source>
        <dbReference type="Proteomes" id="UP000275530"/>
    </source>
</evidence>
<feature type="compositionally biased region" description="Basic residues" evidence="1">
    <location>
        <begin position="99"/>
        <end position="109"/>
    </location>
</feature>
<gene>
    <name evidence="2" type="ORF">D3242_25920</name>
</gene>
<proteinExistence type="predicted"/>
<name>A0A6M7TE53_9HYPH</name>
<keyword evidence="3" id="KW-1185">Reference proteome</keyword>
<reference evidence="2 3" key="1">
    <citation type="submission" date="2018-09" db="EMBL/GenBank/DDBJ databases">
        <title>Mesorhizobium carmichaelinearum sp. nov. isolated from Carmichaelinea spp. root nodules in New Zealand.</title>
        <authorList>
            <person name="De Meyer S.E."/>
        </authorList>
    </citation>
    <scope>NUCLEOTIDE SEQUENCE [LARGE SCALE GENOMIC DNA]</scope>
    <source>
        <strain evidence="2 3">LMG 28313</strain>
    </source>
</reference>
<feature type="region of interest" description="Disordered" evidence="1">
    <location>
        <begin position="90"/>
        <end position="109"/>
    </location>
</feature>
<dbReference type="EMBL" id="QZXA01000011">
    <property type="protein sequence ID" value="RJT30157.1"/>
    <property type="molecule type" value="Genomic_DNA"/>
</dbReference>
<dbReference type="AlphaFoldDB" id="A0A6M7TE53"/>
<comment type="caution">
    <text evidence="2">The sequence shown here is derived from an EMBL/GenBank/DDBJ whole genome shotgun (WGS) entry which is preliminary data.</text>
</comment>
<dbReference type="Proteomes" id="UP000275530">
    <property type="component" value="Unassembled WGS sequence"/>
</dbReference>
<accession>A0A6M7TE53</accession>